<dbReference type="CDD" id="cd01574">
    <property type="entry name" value="PBP1_LacI"/>
    <property type="match status" value="1"/>
</dbReference>
<proteinExistence type="predicted"/>
<protein>
    <submittedName>
        <fullName evidence="5">LacI family transcriptional regulator</fullName>
    </submittedName>
</protein>
<keyword evidence="2" id="KW-0238">DNA-binding</keyword>
<feature type="domain" description="HTH lacI-type" evidence="4">
    <location>
        <begin position="10"/>
        <end position="60"/>
    </location>
</feature>
<dbReference type="Pfam" id="PF00356">
    <property type="entry name" value="LacI"/>
    <property type="match status" value="1"/>
</dbReference>
<accession>A0A2T0R4K4</accession>
<dbReference type="AlphaFoldDB" id="A0A2T0R4K4"/>
<keyword evidence="6" id="KW-1185">Reference proteome</keyword>
<dbReference type="SUPFAM" id="SSF47413">
    <property type="entry name" value="lambda repressor-like DNA-binding domains"/>
    <property type="match status" value="1"/>
</dbReference>
<dbReference type="Gene3D" id="1.10.260.40">
    <property type="entry name" value="lambda repressor-like DNA-binding domains"/>
    <property type="match status" value="1"/>
</dbReference>
<dbReference type="SUPFAM" id="SSF53822">
    <property type="entry name" value="Periplasmic binding protein-like I"/>
    <property type="match status" value="1"/>
</dbReference>
<dbReference type="CDD" id="cd01392">
    <property type="entry name" value="HTH_LacI"/>
    <property type="match status" value="1"/>
</dbReference>
<dbReference type="PROSITE" id="PS50932">
    <property type="entry name" value="HTH_LACI_2"/>
    <property type="match status" value="1"/>
</dbReference>
<dbReference type="PANTHER" id="PTHR30146:SF109">
    <property type="entry name" value="HTH-TYPE TRANSCRIPTIONAL REGULATOR GALS"/>
    <property type="match status" value="1"/>
</dbReference>
<evidence type="ECO:0000256" key="3">
    <source>
        <dbReference type="ARBA" id="ARBA00023163"/>
    </source>
</evidence>
<keyword evidence="1" id="KW-0805">Transcription regulation</keyword>
<dbReference type="RefSeq" id="WP_106210562.1">
    <property type="nucleotide sequence ID" value="NZ_PVZF01000005.1"/>
</dbReference>
<dbReference type="Gene3D" id="3.40.50.2300">
    <property type="match status" value="2"/>
</dbReference>
<organism evidence="5 6">
    <name type="scientific">Kineococcus rhizosphaerae</name>
    <dbReference type="NCBI Taxonomy" id="559628"/>
    <lineage>
        <taxon>Bacteria</taxon>
        <taxon>Bacillati</taxon>
        <taxon>Actinomycetota</taxon>
        <taxon>Actinomycetes</taxon>
        <taxon>Kineosporiales</taxon>
        <taxon>Kineosporiaceae</taxon>
        <taxon>Kineococcus</taxon>
    </lineage>
</organism>
<dbReference type="EMBL" id="PVZF01000005">
    <property type="protein sequence ID" value="PRY15291.1"/>
    <property type="molecule type" value="Genomic_DNA"/>
</dbReference>
<evidence type="ECO:0000256" key="2">
    <source>
        <dbReference type="ARBA" id="ARBA00023125"/>
    </source>
</evidence>
<evidence type="ECO:0000259" key="4">
    <source>
        <dbReference type="PROSITE" id="PS50932"/>
    </source>
</evidence>
<dbReference type="GO" id="GO:0000976">
    <property type="term" value="F:transcription cis-regulatory region binding"/>
    <property type="evidence" value="ECO:0007669"/>
    <property type="project" value="TreeGrafter"/>
</dbReference>
<dbReference type="Proteomes" id="UP000238083">
    <property type="component" value="Unassembled WGS sequence"/>
</dbReference>
<dbReference type="PANTHER" id="PTHR30146">
    <property type="entry name" value="LACI-RELATED TRANSCRIPTIONAL REPRESSOR"/>
    <property type="match status" value="1"/>
</dbReference>
<name>A0A2T0R4K4_9ACTN</name>
<dbReference type="InterPro" id="IPR000843">
    <property type="entry name" value="HTH_LacI"/>
</dbReference>
<keyword evidence="3" id="KW-0804">Transcription</keyword>
<dbReference type="SMART" id="SM00354">
    <property type="entry name" value="HTH_LACI"/>
    <property type="match status" value="1"/>
</dbReference>
<dbReference type="InterPro" id="IPR010982">
    <property type="entry name" value="Lambda_DNA-bd_dom_sf"/>
</dbReference>
<dbReference type="OrthoDB" id="9785139at2"/>
<gene>
    <name evidence="5" type="ORF">CLV37_105219</name>
</gene>
<dbReference type="InterPro" id="IPR046335">
    <property type="entry name" value="LacI/GalR-like_sensor"/>
</dbReference>
<reference evidence="5 6" key="1">
    <citation type="submission" date="2018-03" db="EMBL/GenBank/DDBJ databases">
        <title>Genomic Encyclopedia of Archaeal and Bacterial Type Strains, Phase II (KMG-II): from individual species to whole genera.</title>
        <authorList>
            <person name="Goeker M."/>
        </authorList>
    </citation>
    <scope>NUCLEOTIDE SEQUENCE [LARGE SCALE GENOMIC DNA]</scope>
    <source>
        <strain evidence="5 6">DSM 19711</strain>
    </source>
</reference>
<evidence type="ECO:0000256" key="1">
    <source>
        <dbReference type="ARBA" id="ARBA00023015"/>
    </source>
</evidence>
<dbReference type="GO" id="GO:0003700">
    <property type="term" value="F:DNA-binding transcription factor activity"/>
    <property type="evidence" value="ECO:0007669"/>
    <property type="project" value="TreeGrafter"/>
</dbReference>
<evidence type="ECO:0000313" key="5">
    <source>
        <dbReference type="EMBL" id="PRY15291.1"/>
    </source>
</evidence>
<comment type="caution">
    <text evidence="5">The sequence shown here is derived from an EMBL/GenBank/DDBJ whole genome shotgun (WGS) entry which is preliminary data.</text>
</comment>
<dbReference type="Pfam" id="PF13377">
    <property type="entry name" value="Peripla_BP_3"/>
    <property type="match status" value="1"/>
</dbReference>
<dbReference type="InterPro" id="IPR028082">
    <property type="entry name" value="Peripla_BP_I"/>
</dbReference>
<sequence>MADRRPAGIEVARLAGVSQKTVSRVVNGEPNVSSEVRDRVLRVAEELGYRPNKAARALLTGRHQRLGVVWTGANLHGPTQTLVTVELAARARGYSVSVTSAGPSGDLSAAVDSLLAQGVDGILVDEPVDDHPLLASPPPLPVLTLGHDGDVDGSDWIAAVAAAVQHLLDLGHRTVHHVGGPVEWWTARDRTEGWRRALQHAGAVVPEPLTGDWSAASGHRAGRRLLTDPSVTAVFCANDEMALGVVRAWTEAGRRVPQDLSVVGVDDIPVAEFVNPPLTTLRQEFQLTADRAVSTLIDRIEGRAAAGDRLRAVPSLVVRASTAPPP</sequence>
<evidence type="ECO:0000313" key="6">
    <source>
        <dbReference type="Proteomes" id="UP000238083"/>
    </source>
</evidence>